<keyword evidence="5" id="KW-0472">Membrane</keyword>
<dbReference type="RefSeq" id="WP_100370272.1">
    <property type="nucleotide sequence ID" value="NZ_PENG01000001.1"/>
</dbReference>
<dbReference type="EMBL" id="PENG01000001">
    <property type="protein sequence ID" value="PJI27149.1"/>
    <property type="molecule type" value="Genomic_DNA"/>
</dbReference>
<comment type="caution">
    <text evidence="6">The sequence shown here is derived from an EMBL/GenBank/DDBJ whole genome shotgun (WGS) entry which is preliminary data.</text>
</comment>
<dbReference type="AlphaFoldDB" id="A0A2M8TT90"/>
<dbReference type="Pfam" id="PF07429">
    <property type="entry name" value="Glyco_transf_56"/>
    <property type="match status" value="1"/>
</dbReference>
<gene>
    <name evidence="6" type="ORF">CTM58_03005</name>
</gene>
<keyword evidence="3" id="KW-0328">Glycosyltransferase</keyword>
<proteinExistence type="predicted"/>
<sequence length="383" mass="45052">MINLVHIVYDDKFIDDTYEVFNSLNRKDLINRYVFISNNINYSFKYLKKVVSDIDIIREEDFLYYLEEKSINAIMLHGLNLINIIPQIKKHIKIFWFAWGFDIYSFPSDKPFIPLNLYRPLTKKNTESSFVNRLRVLHGKIVSFCKRKKIGKAISRIDYFSGVLPDEYQLMKDNSCFKAKEVVFNYFSTDGLSSEDLNQAYCEGNSIQVGNSANPTNNHIDLYEVISKLNLCDTKIYSFLSYSGSQDYIENVKKYGEKLFGNNYIAITDFLPLHEYENIVRKCNNVVMGHERQQAMGNIYTAIWAGCKVYLFETSVTYRCLKHLGFLVFTIEKDLTKQNIQQDLTDKEKLYNRKKMLEYHSEEIHYKSINNILDLIENNIENK</sequence>
<evidence type="ECO:0000256" key="3">
    <source>
        <dbReference type="ARBA" id="ARBA00022676"/>
    </source>
</evidence>
<evidence type="ECO:0000256" key="2">
    <source>
        <dbReference type="ARBA" id="ARBA00022519"/>
    </source>
</evidence>
<organism evidence="6 7">
    <name type="scientific">Prevotella intermedia</name>
    <dbReference type="NCBI Taxonomy" id="28131"/>
    <lineage>
        <taxon>Bacteria</taxon>
        <taxon>Pseudomonadati</taxon>
        <taxon>Bacteroidota</taxon>
        <taxon>Bacteroidia</taxon>
        <taxon>Bacteroidales</taxon>
        <taxon>Prevotellaceae</taxon>
        <taxon>Prevotella</taxon>
    </lineage>
</organism>
<protein>
    <recommendedName>
        <fullName evidence="8">4-alpha-L-fucosyltransferase</fullName>
    </recommendedName>
</protein>
<keyword evidence="1" id="KW-1003">Cell membrane</keyword>
<dbReference type="GO" id="GO:0008417">
    <property type="term" value="F:fucosyltransferase activity"/>
    <property type="evidence" value="ECO:0007669"/>
    <property type="project" value="InterPro"/>
</dbReference>
<reference evidence="6 7" key="1">
    <citation type="submission" date="2017-11" db="EMBL/GenBank/DDBJ databases">
        <title>Genome sequencing of Prevotella intermedia KCOM 2832.</title>
        <authorList>
            <person name="Kook J.-K."/>
            <person name="Park S.-N."/>
            <person name="Lim Y.K."/>
        </authorList>
    </citation>
    <scope>NUCLEOTIDE SEQUENCE [LARGE SCALE GENOMIC DNA]</scope>
    <source>
        <strain evidence="6 7">KCOM 2832</strain>
    </source>
</reference>
<keyword evidence="4" id="KW-0808">Transferase</keyword>
<dbReference type="Proteomes" id="UP000229884">
    <property type="component" value="Unassembled WGS sequence"/>
</dbReference>
<evidence type="ECO:0000256" key="4">
    <source>
        <dbReference type="ARBA" id="ARBA00022679"/>
    </source>
</evidence>
<keyword evidence="2" id="KW-0997">Cell inner membrane</keyword>
<dbReference type="InterPro" id="IPR009993">
    <property type="entry name" value="WecF"/>
</dbReference>
<evidence type="ECO:0008006" key="8">
    <source>
        <dbReference type="Google" id="ProtNLM"/>
    </source>
</evidence>
<evidence type="ECO:0000256" key="1">
    <source>
        <dbReference type="ARBA" id="ARBA00022475"/>
    </source>
</evidence>
<evidence type="ECO:0000256" key="5">
    <source>
        <dbReference type="ARBA" id="ARBA00023136"/>
    </source>
</evidence>
<dbReference type="GO" id="GO:0009246">
    <property type="term" value="P:enterobacterial common antigen biosynthetic process"/>
    <property type="evidence" value="ECO:0007669"/>
    <property type="project" value="InterPro"/>
</dbReference>
<accession>A0A2M8TT90</accession>
<evidence type="ECO:0000313" key="6">
    <source>
        <dbReference type="EMBL" id="PJI27149.1"/>
    </source>
</evidence>
<name>A0A2M8TT90_PREIN</name>
<evidence type="ECO:0000313" key="7">
    <source>
        <dbReference type="Proteomes" id="UP000229884"/>
    </source>
</evidence>